<dbReference type="FunFam" id="1.10.10.1050:FF:000003">
    <property type="entry name" value="Decapping enzyme Dcp2, putative"/>
    <property type="match status" value="1"/>
</dbReference>
<dbReference type="Gene3D" id="3.90.79.10">
    <property type="entry name" value="Nucleoside Triphosphate Pyrophosphohydrolase"/>
    <property type="match status" value="1"/>
</dbReference>
<comment type="similarity">
    <text evidence="3">Belongs to the Nudix hydrolase family. DCP2 subfamily.</text>
</comment>
<dbReference type="Proteomes" id="UP001362999">
    <property type="component" value="Unassembled WGS sequence"/>
</dbReference>
<feature type="domain" description="Nudix hydrolase" evidence="10">
    <location>
        <begin position="116"/>
        <end position="245"/>
    </location>
</feature>
<dbReference type="SMART" id="SM01125">
    <property type="entry name" value="DCP2"/>
    <property type="match status" value="1"/>
</dbReference>
<dbReference type="Gene3D" id="1.10.10.1050">
    <property type="entry name" value="Dcp2, box A domain"/>
    <property type="match status" value="1"/>
</dbReference>
<sequence length="716" mass="77987">MTSSSSSSPEISAATNAEPSDRFSYKHASHDEVLEDLSSRFILNLPDEELASLERICFQVEQAHWFYEDFIREENPKFPSLPLKKFSAMLFHACPLLHQWSNDHEQAFNHFMQYKTRVPVCGAIMLNDTWEKCVLVKGWKSSSGWGFPKGKINEDEPPHSCAIREVLEETGYNLTNQLNKDNLIEMSIKEQKISLFIVPGVPEDYPFKTKTRKEISKIEWFKLTDLPTWRRNKAAPGKFYLISPFIGSLRDFINRKKPRTQSRKGPKLKKPIQNGASHNDTDPPLQVPYHDPTQESSSPSSSVDNGDPHTPSPLYFTAAPAAQVHQAESGLDSESLDPHFARLLSSLTLSAAAAANNKDSVASSLSVKTKEPGPEPSTAVPINASSSGMQPPEMGTTPDWSSSRPAALLEPPSSSQSEDEVLPVITETTSPQPQSLQPRTSFQSPSPLILSPRANGVIRASEQPPSSGSDASATSPSVATKRPLGSRRTSSTADISPYLARSNEVPGTAKRLKQLALLESVADESERQLLQRPAPPSPMVSQQVRPDLHNRGSLYPLPPASVPPPPMYAHPMQVLYSSGQHQQHLPPMPGAFGYSGGMQDPFQVRPWTSQAFHRHPMGPVGMPVAGPSRMSMSQGQMMAMMNNNGVARGAPMPPMPPYAGPMHGGAPGRPFGQPTPTVAPLHPYAGGGQYPPLSAPAMSPGFPTNPLLSILNGGRT</sequence>
<comment type="subcellular location">
    <subcellularLocation>
        <location evidence="2">Cytoplasm</location>
    </subcellularLocation>
</comment>
<dbReference type="InterPro" id="IPR000086">
    <property type="entry name" value="NUDIX_hydrolase_dom"/>
</dbReference>
<evidence type="ECO:0000259" key="10">
    <source>
        <dbReference type="PROSITE" id="PS51462"/>
    </source>
</evidence>
<reference evidence="11 12" key="1">
    <citation type="journal article" date="2024" name="J Genomics">
        <title>Draft genome sequencing and assembly of Favolaschia claudopus CIRM-BRFM 2984 isolated from oak limbs.</title>
        <authorList>
            <person name="Navarro D."/>
            <person name="Drula E."/>
            <person name="Chaduli D."/>
            <person name="Cazenave R."/>
            <person name="Ahrendt S."/>
            <person name="Wang J."/>
            <person name="Lipzen A."/>
            <person name="Daum C."/>
            <person name="Barry K."/>
            <person name="Grigoriev I.V."/>
            <person name="Favel A."/>
            <person name="Rosso M.N."/>
            <person name="Martin F."/>
        </authorList>
    </citation>
    <scope>NUCLEOTIDE SEQUENCE [LARGE SCALE GENOMIC DNA]</scope>
    <source>
        <strain evidence="11 12">CIRM-BRFM 2984</strain>
    </source>
</reference>
<dbReference type="PANTHER" id="PTHR23114">
    <property type="entry name" value="M7GPPPN-MRNA HYDROLASE"/>
    <property type="match status" value="1"/>
</dbReference>
<dbReference type="PROSITE" id="PS51462">
    <property type="entry name" value="NUDIX"/>
    <property type="match status" value="1"/>
</dbReference>
<dbReference type="SUPFAM" id="SSF55811">
    <property type="entry name" value="Nudix"/>
    <property type="match status" value="1"/>
</dbReference>
<comment type="cofactor">
    <cofactor evidence="1">
        <name>Mn(2+)</name>
        <dbReference type="ChEBI" id="CHEBI:29035"/>
    </cofactor>
</comment>
<feature type="compositionally biased region" description="Basic residues" evidence="9">
    <location>
        <begin position="257"/>
        <end position="270"/>
    </location>
</feature>
<keyword evidence="6" id="KW-0378">Hydrolase</keyword>
<dbReference type="GO" id="GO:0000290">
    <property type="term" value="P:deadenylation-dependent decapping of nuclear-transcribed mRNA"/>
    <property type="evidence" value="ECO:0007669"/>
    <property type="project" value="InterPro"/>
</dbReference>
<dbReference type="Pfam" id="PF05026">
    <property type="entry name" value="DCP2"/>
    <property type="match status" value="1"/>
</dbReference>
<accession>A0AAW0EJ36</accession>
<evidence type="ECO:0000256" key="3">
    <source>
        <dbReference type="ARBA" id="ARBA00005279"/>
    </source>
</evidence>
<dbReference type="InterPro" id="IPR015797">
    <property type="entry name" value="NUDIX_hydrolase-like_dom_sf"/>
</dbReference>
<dbReference type="GO" id="GO:0000932">
    <property type="term" value="C:P-body"/>
    <property type="evidence" value="ECO:0007669"/>
    <property type="project" value="TreeGrafter"/>
</dbReference>
<evidence type="ECO:0000313" key="12">
    <source>
        <dbReference type="Proteomes" id="UP001362999"/>
    </source>
</evidence>
<dbReference type="AlphaFoldDB" id="A0AAW0EJ36"/>
<feature type="region of interest" description="Disordered" evidence="9">
    <location>
        <begin position="257"/>
        <end position="315"/>
    </location>
</feature>
<keyword evidence="5" id="KW-0479">Metal-binding</keyword>
<name>A0AAW0EJ36_9AGAR</name>
<evidence type="ECO:0000256" key="7">
    <source>
        <dbReference type="ARBA" id="ARBA00022884"/>
    </source>
</evidence>
<organism evidence="11 12">
    <name type="scientific">Favolaschia claudopus</name>
    <dbReference type="NCBI Taxonomy" id="2862362"/>
    <lineage>
        <taxon>Eukaryota</taxon>
        <taxon>Fungi</taxon>
        <taxon>Dikarya</taxon>
        <taxon>Basidiomycota</taxon>
        <taxon>Agaricomycotina</taxon>
        <taxon>Agaricomycetes</taxon>
        <taxon>Agaricomycetidae</taxon>
        <taxon>Agaricales</taxon>
        <taxon>Marasmiineae</taxon>
        <taxon>Mycenaceae</taxon>
        <taxon>Favolaschia</taxon>
    </lineage>
</organism>
<dbReference type="GO" id="GO:0000184">
    <property type="term" value="P:nuclear-transcribed mRNA catabolic process, nonsense-mediated decay"/>
    <property type="evidence" value="ECO:0007669"/>
    <property type="project" value="InterPro"/>
</dbReference>
<evidence type="ECO:0000256" key="8">
    <source>
        <dbReference type="ARBA" id="ARBA00023211"/>
    </source>
</evidence>
<dbReference type="InterPro" id="IPR036189">
    <property type="entry name" value="DCP2_BoxA_sf"/>
</dbReference>
<evidence type="ECO:0000313" key="11">
    <source>
        <dbReference type="EMBL" id="KAK7064238.1"/>
    </source>
</evidence>
<dbReference type="CDD" id="cd03672">
    <property type="entry name" value="NUDIX_Dcp2p_Nudt20"/>
    <property type="match status" value="1"/>
</dbReference>
<dbReference type="FunFam" id="3.90.79.10:FF:000003">
    <property type="entry name" value="M7GpppN-mRNA hydrolase isoform 2"/>
    <property type="match status" value="1"/>
</dbReference>
<evidence type="ECO:0000256" key="5">
    <source>
        <dbReference type="ARBA" id="ARBA00022723"/>
    </source>
</evidence>
<evidence type="ECO:0000256" key="2">
    <source>
        <dbReference type="ARBA" id="ARBA00004496"/>
    </source>
</evidence>
<evidence type="ECO:0000256" key="6">
    <source>
        <dbReference type="ARBA" id="ARBA00022801"/>
    </source>
</evidence>
<dbReference type="GO" id="GO:0003723">
    <property type="term" value="F:RNA binding"/>
    <property type="evidence" value="ECO:0007669"/>
    <property type="project" value="UniProtKB-KW"/>
</dbReference>
<gene>
    <name evidence="11" type="ORF">R3P38DRAFT_2823233</name>
</gene>
<feature type="compositionally biased region" description="Low complexity" evidence="9">
    <location>
        <begin position="464"/>
        <end position="477"/>
    </location>
</feature>
<keyword evidence="12" id="KW-1185">Reference proteome</keyword>
<comment type="caution">
    <text evidence="11">The sequence shown here is derived from an EMBL/GenBank/DDBJ whole genome shotgun (WGS) entry which is preliminary data.</text>
</comment>
<feature type="compositionally biased region" description="Polar residues" evidence="9">
    <location>
        <begin position="426"/>
        <end position="446"/>
    </location>
</feature>
<keyword evidence="7" id="KW-0694">RNA-binding</keyword>
<proteinExistence type="inferred from homology"/>
<dbReference type="InterPro" id="IPR044099">
    <property type="entry name" value="Dcp2_NUDIX"/>
</dbReference>
<dbReference type="Pfam" id="PF00293">
    <property type="entry name" value="NUDIX"/>
    <property type="match status" value="1"/>
</dbReference>
<evidence type="ECO:0000256" key="1">
    <source>
        <dbReference type="ARBA" id="ARBA00001936"/>
    </source>
</evidence>
<keyword evidence="4" id="KW-0963">Cytoplasm</keyword>
<evidence type="ECO:0000256" key="4">
    <source>
        <dbReference type="ARBA" id="ARBA00022490"/>
    </source>
</evidence>
<evidence type="ECO:0000256" key="9">
    <source>
        <dbReference type="SAM" id="MobiDB-lite"/>
    </source>
</evidence>
<dbReference type="InterPro" id="IPR007722">
    <property type="entry name" value="DCP2_BoxA"/>
</dbReference>
<dbReference type="SUPFAM" id="SSF140586">
    <property type="entry name" value="Dcp2 domain-like"/>
    <property type="match status" value="1"/>
</dbReference>
<feature type="region of interest" description="Disordered" evidence="9">
    <location>
        <begin position="364"/>
        <end position="498"/>
    </location>
</feature>
<dbReference type="PROSITE" id="PS00893">
    <property type="entry name" value="NUDIX_BOX"/>
    <property type="match status" value="1"/>
</dbReference>
<protein>
    <submittedName>
        <fullName evidence="11">Mrna-decapping enzyme subunit 2</fullName>
    </submittedName>
</protein>
<dbReference type="PANTHER" id="PTHR23114:SF17">
    <property type="entry name" value="M7GPPPN-MRNA HYDROLASE"/>
    <property type="match status" value="1"/>
</dbReference>
<dbReference type="EMBL" id="JAWWNJ010000001">
    <property type="protein sequence ID" value="KAK7064238.1"/>
    <property type="molecule type" value="Genomic_DNA"/>
</dbReference>
<dbReference type="InterPro" id="IPR020084">
    <property type="entry name" value="NUDIX_hydrolase_CS"/>
</dbReference>
<dbReference type="GO" id="GO:0030145">
    <property type="term" value="F:manganese ion binding"/>
    <property type="evidence" value="ECO:0007669"/>
    <property type="project" value="InterPro"/>
</dbReference>
<keyword evidence="8" id="KW-0464">Manganese</keyword>
<dbReference type="GO" id="GO:0140933">
    <property type="term" value="F:5'-(N(7)-methylguanosine 5'-triphospho)-[mRNA] hydrolase activity"/>
    <property type="evidence" value="ECO:0007669"/>
    <property type="project" value="InterPro"/>
</dbReference>